<reference evidence="3" key="1">
    <citation type="submission" date="2016-10" db="EMBL/GenBank/DDBJ databases">
        <authorList>
            <person name="Varghese N."/>
            <person name="Submissions S."/>
        </authorList>
    </citation>
    <scope>NUCLEOTIDE SEQUENCE [LARGE SCALE GENOMIC DNA]</scope>
    <source>
        <strain evidence="3">DSM 18130</strain>
    </source>
</reference>
<proteinExistence type="predicted"/>
<name>A0A1I0TEM8_9SPHI</name>
<dbReference type="AlphaFoldDB" id="A0A1I0TEM8"/>
<dbReference type="OrthoDB" id="6678638at2"/>
<keyword evidence="1" id="KW-0812">Transmembrane</keyword>
<dbReference type="EMBL" id="FOJM01000009">
    <property type="protein sequence ID" value="SFA50199.1"/>
    <property type="molecule type" value="Genomic_DNA"/>
</dbReference>
<evidence type="ECO:0000313" key="2">
    <source>
        <dbReference type="EMBL" id="SFA50199.1"/>
    </source>
</evidence>
<accession>A0A1I0TEM8</accession>
<keyword evidence="1" id="KW-1133">Transmembrane helix</keyword>
<keyword evidence="1" id="KW-0472">Membrane</keyword>
<evidence type="ECO:0000256" key="1">
    <source>
        <dbReference type="SAM" id="Phobius"/>
    </source>
</evidence>
<dbReference type="Proteomes" id="UP000198836">
    <property type="component" value="Unassembled WGS sequence"/>
</dbReference>
<evidence type="ECO:0000313" key="3">
    <source>
        <dbReference type="Proteomes" id="UP000198836"/>
    </source>
</evidence>
<feature type="transmembrane region" description="Helical" evidence="1">
    <location>
        <begin position="20"/>
        <end position="36"/>
    </location>
</feature>
<organism evidence="2 3">
    <name type="scientific">Pedobacter suwonensis</name>
    <dbReference type="NCBI Taxonomy" id="332999"/>
    <lineage>
        <taxon>Bacteria</taxon>
        <taxon>Pseudomonadati</taxon>
        <taxon>Bacteroidota</taxon>
        <taxon>Sphingobacteriia</taxon>
        <taxon>Sphingobacteriales</taxon>
        <taxon>Sphingobacteriaceae</taxon>
        <taxon>Pedobacter</taxon>
    </lineage>
</organism>
<dbReference type="RefSeq" id="WP_159435239.1">
    <property type="nucleotide sequence ID" value="NZ_FOJM01000009.1"/>
</dbReference>
<dbReference type="STRING" id="332999.SAMN04488511_10911"/>
<dbReference type="InterPro" id="IPR031709">
    <property type="entry name" value="PutAbiC"/>
</dbReference>
<gene>
    <name evidence="2" type="ORF">SAMN04488511_10911</name>
</gene>
<dbReference type="Pfam" id="PF16872">
    <property type="entry name" value="putAbiC"/>
    <property type="match status" value="1"/>
</dbReference>
<feature type="transmembrane region" description="Helical" evidence="1">
    <location>
        <begin position="56"/>
        <end position="77"/>
    </location>
</feature>
<sequence>MPIKNFKPAKRKPSVSYKQFVWLFLVFLFVIIAWTINANNVYDENGNNLGTYGDKFGAVNALFSGLAFAGIIFTIMLQRNELAMQREESHDARKEFVQQNFEATFFNLLKNQQSILLRLTGRTEYINQHVTDIQTNVVNGVTFFVLAKRELSRIMKTLEFGYFGLYDHDYFYSISPEPEHPDEVDDDYTLAVHTYTNSYYNITKDMYDRSKNYKKKEFCKLAYIIFFVKNHYNIGHYFRHLYHIFKFLNYSEENEIKDAKDSFEVEEIENKYKSYAQFVQAQMAAPELLLLYYNCIAYQKMKDLVVKYGILENLNIEDLISEDNHVLEGINLRRRRDLFNF</sequence>
<keyword evidence="3" id="KW-1185">Reference proteome</keyword>
<protein>
    <submittedName>
        <fullName evidence="2">Putative phage abortive infection protein</fullName>
    </submittedName>
</protein>